<comment type="caution">
    <text evidence="1">The sequence shown here is derived from an EMBL/GenBank/DDBJ whole genome shotgun (WGS) entry which is preliminary data.</text>
</comment>
<dbReference type="EMBL" id="WTPW01000110">
    <property type="protein sequence ID" value="KAF0546604.1"/>
    <property type="molecule type" value="Genomic_DNA"/>
</dbReference>
<protein>
    <submittedName>
        <fullName evidence="1">Uncharacterized protein</fullName>
    </submittedName>
</protein>
<name>A0A8H4ESP6_GIGMA</name>
<organism evidence="1 2">
    <name type="scientific">Gigaspora margarita</name>
    <dbReference type="NCBI Taxonomy" id="4874"/>
    <lineage>
        <taxon>Eukaryota</taxon>
        <taxon>Fungi</taxon>
        <taxon>Fungi incertae sedis</taxon>
        <taxon>Mucoromycota</taxon>
        <taxon>Glomeromycotina</taxon>
        <taxon>Glomeromycetes</taxon>
        <taxon>Diversisporales</taxon>
        <taxon>Gigasporaceae</taxon>
        <taxon>Gigaspora</taxon>
    </lineage>
</organism>
<reference evidence="1 2" key="1">
    <citation type="journal article" date="2019" name="Environ. Microbiol.">
        <title>At the nexus of three kingdoms: the genome of the mycorrhizal fungus Gigaspora margarita provides insights into plant, endobacterial and fungal interactions.</title>
        <authorList>
            <person name="Venice F."/>
            <person name="Ghignone S."/>
            <person name="Salvioli di Fossalunga A."/>
            <person name="Amselem J."/>
            <person name="Novero M."/>
            <person name="Xianan X."/>
            <person name="Sedzielewska Toro K."/>
            <person name="Morin E."/>
            <person name="Lipzen A."/>
            <person name="Grigoriev I.V."/>
            <person name="Henrissat B."/>
            <person name="Martin F.M."/>
            <person name="Bonfante P."/>
        </authorList>
    </citation>
    <scope>NUCLEOTIDE SEQUENCE [LARGE SCALE GENOMIC DNA]</scope>
    <source>
        <strain evidence="1 2">BEG34</strain>
    </source>
</reference>
<gene>
    <name evidence="1" type="ORF">F8M41_001118</name>
</gene>
<sequence>MKSPGPIIAIYYNTDKSVEELSEAEDVELGLANRIKDLESLFQKLAAECEALVHNWAPKKEIFQKSLEEISVKNRVRKDKDRIDIKKKKEKKKPLTVVQNLLR</sequence>
<dbReference type="AlphaFoldDB" id="A0A8H4ESP6"/>
<proteinExistence type="predicted"/>
<keyword evidence="2" id="KW-1185">Reference proteome</keyword>
<evidence type="ECO:0000313" key="2">
    <source>
        <dbReference type="Proteomes" id="UP000439903"/>
    </source>
</evidence>
<dbReference type="Proteomes" id="UP000439903">
    <property type="component" value="Unassembled WGS sequence"/>
</dbReference>
<accession>A0A8H4ESP6</accession>
<evidence type="ECO:0000313" key="1">
    <source>
        <dbReference type="EMBL" id="KAF0546604.1"/>
    </source>
</evidence>